<dbReference type="InterPro" id="IPR001190">
    <property type="entry name" value="SRCR"/>
</dbReference>
<comment type="caution">
    <text evidence="5">The sequence shown here is derived from an EMBL/GenBank/DDBJ whole genome shotgun (WGS) entry which is preliminary data.</text>
</comment>
<keyword evidence="6" id="KW-1185">Reference proteome</keyword>
<dbReference type="InterPro" id="IPR050912">
    <property type="entry name" value="LOX-like_protein"/>
</dbReference>
<dbReference type="GO" id="GO:0016020">
    <property type="term" value="C:membrane"/>
    <property type="evidence" value="ECO:0007669"/>
    <property type="project" value="InterPro"/>
</dbReference>
<name>A0AAW0P4W9_9GOBI</name>
<dbReference type="Gene3D" id="3.10.250.10">
    <property type="entry name" value="SRCR-like domain"/>
    <property type="match status" value="1"/>
</dbReference>
<evidence type="ECO:0000313" key="6">
    <source>
        <dbReference type="Proteomes" id="UP001460270"/>
    </source>
</evidence>
<evidence type="ECO:0000259" key="4">
    <source>
        <dbReference type="PROSITE" id="PS50287"/>
    </source>
</evidence>
<feature type="region of interest" description="Disordered" evidence="3">
    <location>
        <begin position="1"/>
        <end position="23"/>
    </location>
</feature>
<feature type="domain" description="SRCR" evidence="4">
    <location>
        <begin position="110"/>
        <end position="143"/>
    </location>
</feature>
<reference evidence="6" key="1">
    <citation type="submission" date="2024-04" db="EMBL/GenBank/DDBJ databases">
        <title>Salinicola lusitanus LLJ914,a marine bacterium isolated from the Okinawa Trough.</title>
        <authorList>
            <person name="Li J."/>
        </authorList>
    </citation>
    <scope>NUCLEOTIDE SEQUENCE [LARGE SCALE GENOMIC DNA]</scope>
</reference>
<dbReference type="InterPro" id="IPR036772">
    <property type="entry name" value="SRCR-like_dom_sf"/>
</dbReference>
<dbReference type="PROSITE" id="PS50287">
    <property type="entry name" value="SRCR_2"/>
    <property type="match status" value="1"/>
</dbReference>
<keyword evidence="1" id="KW-1015">Disulfide bond</keyword>
<feature type="region of interest" description="Disordered" evidence="3">
    <location>
        <begin position="152"/>
        <end position="185"/>
    </location>
</feature>
<evidence type="ECO:0000256" key="3">
    <source>
        <dbReference type="SAM" id="MobiDB-lite"/>
    </source>
</evidence>
<dbReference type="Proteomes" id="UP001460270">
    <property type="component" value="Unassembled WGS sequence"/>
</dbReference>
<proteinExistence type="predicted"/>
<evidence type="ECO:0000256" key="2">
    <source>
        <dbReference type="PROSITE-ProRule" id="PRU00196"/>
    </source>
</evidence>
<gene>
    <name evidence="5" type="ORF">WMY93_011781</name>
</gene>
<dbReference type="SMART" id="SM00202">
    <property type="entry name" value="SR"/>
    <property type="match status" value="1"/>
</dbReference>
<dbReference type="GO" id="GO:0030199">
    <property type="term" value="P:collagen fibril organization"/>
    <property type="evidence" value="ECO:0007669"/>
    <property type="project" value="TreeGrafter"/>
</dbReference>
<dbReference type="GO" id="GO:0004720">
    <property type="term" value="F:protein-lysine 6-oxidase activity"/>
    <property type="evidence" value="ECO:0007669"/>
    <property type="project" value="TreeGrafter"/>
</dbReference>
<dbReference type="SUPFAM" id="SSF56487">
    <property type="entry name" value="SRCR-like"/>
    <property type="match status" value="1"/>
</dbReference>
<dbReference type="PANTHER" id="PTHR45817">
    <property type="entry name" value="LYSYL OXIDASE-LIKE-RELATED"/>
    <property type="match status" value="1"/>
</dbReference>
<dbReference type="AlphaFoldDB" id="A0AAW0P4W9"/>
<accession>A0AAW0P4W9</accession>
<dbReference type="PANTHER" id="PTHR45817:SF4">
    <property type="entry name" value="LYSYL OXIDASE-LIKE-RELATED"/>
    <property type="match status" value="1"/>
</dbReference>
<organism evidence="5 6">
    <name type="scientific">Mugilogobius chulae</name>
    <name type="common">yellowstripe goby</name>
    <dbReference type="NCBI Taxonomy" id="88201"/>
    <lineage>
        <taxon>Eukaryota</taxon>
        <taxon>Metazoa</taxon>
        <taxon>Chordata</taxon>
        <taxon>Craniata</taxon>
        <taxon>Vertebrata</taxon>
        <taxon>Euteleostomi</taxon>
        <taxon>Actinopterygii</taxon>
        <taxon>Neopterygii</taxon>
        <taxon>Teleostei</taxon>
        <taxon>Neoteleostei</taxon>
        <taxon>Acanthomorphata</taxon>
        <taxon>Gobiaria</taxon>
        <taxon>Gobiiformes</taxon>
        <taxon>Gobioidei</taxon>
        <taxon>Gobiidae</taxon>
        <taxon>Gobionellinae</taxon>
        <taxon>Mugilogobius</taxon>
    </lineage>
</organism>
<evidence type="ECO:0000256" key="1">
    <source>
        <dbReference type="ARBA" id="ARBA00023157"/>
    </source>
</evidence>
<dbReference type="EMBL" id="JBBPFD010000008">
    <property type="protein sequence ID" value="KAK7916020.1"/>
    <property type="molecule type" value="Genomic_DNA"/>
</dbReference>
<comment type="caution">
    <text evidence="2">Lacks conserved residue(s) required for the propagation of feature annotation.</text>
</comment>
<dbReference type="Pfam" id="PF00530">
    <property type="entry name" value="SRCR"/>
    <property type="match status" value="1"/>
</dbReference>
<protein>
    <recommendedName>
        <fullName evidence="4">SRCR domain-containing protein</fullName>
    </recommendedName>
</protein>
<evidence type="ECO:0000313" key="5">
    <source>
        <dbReference type="EMBL" id="KAK7916020.1"/>
    </source>
</evidence>
<sequence>MLHKHQFKSGPASDLRPKLPVKPKEHVPMSHSFKLNSRNKLVTVATADCVPPDLTMLMCFCLCVAMPRPLLLPWLLPLLSPGSSSPPRPPPRPPGPPFACVCPEQRKAHEGRVEVFVNGEWGTVCDDDFSLSNANVVCRQLGFVQAESWASRAKYGPGQGETRTGAGSEGGGRSEGGRDRREGRV</sequence>
<dbReference type="PRINTS" id="PR00258">
    <property type="entry name" value="SPERACTRCPTR"/>
</dbReference>
<feature type="compositionally biased region" description="Basic and acidic residues" evidence="3">
    <location>
        <begin position="175"/>
        <end position="185"/>
    </location>
</feature>
<dbReference type="GO" id="GO:0005615">
    <property type="term" value="C:extracellular space"/>
    <property type="evidence" value="ECO:0007669"/>
    <property type="project" value="TreeGrafter"/>
</dbReference>